<proteinExistence type="inferred from homology"/>
<feature type="domain" description="Formamidopyrimidine-DNA glycosylase catalytic" evidence="11">
    <location>
        <begin position="70"/>
        <end position="199"/>
    </location>
</feature>
<dbReference type="PANTHER" id="PTHR22993:SF9">
    <property type="entry name" value="FORMAMIDOPYRIMIDINE-DNA GLYCOSYLASE"/>
    <property type="match status" value="1"/>
</dbReference>
<reference evidence="13" key="2">
    <citation type="submission" date="2017-02" db="EMBL/GenBank/DDBJ databases">
        <title>Sunflower complete genome.</title>
        <authorList>
            <person name="Langlade N."/>
            <person name="Munos S."/>
        </authorList>
    </citation>
    <scope>NUCLEOTIDE SEQUENCE [LARGE SCALE GENOMIC DNA]</scope>
    <source>
        <tissue evidence="13">Leaves</tissue>
    </source>
</reference>
<dbReference type="CDD" id="cd08972">
    <property type="entry name" value="PF_Nei_N"/>
    <property type="match status" value="1"/>
</dbReference>
<dbReference type="EC" id="3.2.2.23" evidence="12"/>
<evidence type="ECO:0000256" key="2">
    <source>
        <dbReference type="ARBA" id="ARBA00009409"/>
    </source>
</evidence>
<dbReference type="FunFam" id="3.20.190.10:FF:000004">
    <property type="entry name" value="Putative Formamidopyrimidine-DNA glycosylase"/>
    <property type="match status" value="1"/>
</dbReference>
<gene>
    <name evidence="13" type="ORF">HannXRQ_Chr02g0033461</name>
    <name evidence="12" type="ORF">HanXRQr2_Chr02g0048291</name>
</gene>
<dbReference type="FunFam" id="1.10.8.50:FF:000009">
    <property type="entry name" value="Formamidopyrimidine-DNA glycosylase"/>
    <property type="match status" value="1"/>
</dbReference>
<dbReference type="OrthoDB" id="444592at2759"/>
<dbReference type="GO" id="GO:0008534">
    <property type="term" value="F:oxidized purine nucleobase lesion DNA N-glycosylase activity"/>
    <property type="evidence" value="ECO:0007669"/>
    <property type="project" value="UniProtKB-EC"/>
</dbReference>
<evidence type="ECO:0000259" key="11">
    <source>
        <dbReference type="PROSITE" id="PS51068"/>
    </source>
</evidence>
<dbReference type="InterPro" id="IPR012319">
    <property type="entry name" value="FPG_cat"/>
</dbReference>
<dbReference type="Proteomes" id="UP000215914">
    <property type="component" value="Chromosome 2"/>
</dbReference>
<dbReference type="GO" id="GO:0005634">
    <property type="term" value="C:nucleus"/>
    <property type="evidence" value="ECO:0000318"/>
    <property type="project" value="GO_Central"/>
</dbReference>
<evidence type="ECO:0000313" key="13">
    <source>
        <dbReference type="EMBL" id="OTG33324.1"/>
    </source>
</evidence>
<dbReference type="GO" id="GO:0006284">
    <property type="term" value="P:base-excision repair"/>
    <property type="evidence" value="ECO:0000318"/>
    <property type="project" value="GO_Central"/>
</dbReference>
<keyword evidence="9 12" id="KW-0326">Glycosidase</keyword>
<dbReference type="InterPro" id="IPR049332">
    <property type="entry name" value="Fpg-like_C"/>
</dbReference>
<dbReference type="InParanoid" id="A0A251VD23"/>
<feature type="region of interest" description="Disordered" evidence="10">
    <location>
        <begin position="393"/>
        <end position="428"/>
    </location>
</feature>
<keyword evidence="4 12" id="KW-0378">Hydrolase</keyword>
<keyword evidence="14" id="KW-1185">Reference proteome</keyword>
<dbReference type="GO" id="GO:0003684">
    <property type="term" value="F:damaged DNA binding"/>
    <property type="evidence" value="ECO:0007669"/>
    <property type="project" value="InterPro"/>
</dbReference>
<dbReference type="GO" id="GO:0003906">
    <property type="term" value="F:DNA-(apurinic or apyrimidinic site) endonuclease activity"/>
    <property type="evidence" value="ECO:0000318"/>
    <property type="project" value="GO_Central"/>
</dbReference>
<dbReference type="EC" id="4.2.99.18" evidence="12"/>
<dbReference type="InterPro" id="IPR015886">
    <property type="entry name" value="H2TH_FPG"/>
</dbReference>
<dbReference type="SUPFAM" id="SSF46946">
    <property type="entry name" value="S13-like H2TH domain"/>
    <property type="match status" value="1"/>
</dbReference>
<dbReference type="Pfam" id="PF01149">
    <property type="entry name" value="Fapy_DNA_glyco"/>
    <property type="match status" value="1"/>
</dbReference>
<evidence type="ECO:0000256" key="8">
    <source>
        <dbReference type="ARBA" id="ARBA00023268"/>
    </source>
</evidence>
<reference evidence="12" key="3">
    <citation type="submission" date="2020-06" db="EMBL/GenBank/DDBJ databases">
        <title>Helianthus annuus Genome sequencing and assembly Release 2.</title>
        <authorList>
            <person name="Gouzy J."/>
            <person name="Langlade N."/>
            <person name="Munos S."/>
        </authorList>
    </citation>
    <scope>NUCLEOTIDE SEQUENCE</scope>
    <source>
        <tissue evidence="12">Leaves</tissue>
    </source>
</reference>
<dbReference type="Gene3D" id="1.10.8.50">
    <property type="match status" value="1"/>
</dbReference>
<evidence type="ECO:0000256" key="3">
    <source>
        <dbReference type="ARBA" id="ARBA00022763"/>
    </source>
</evidence>
<keyword evidence="5" id="KW-0238">DNA-binding</keyword>
<keyword evidence="3" id="KW-0227">DNA damage</keyword>
<protein>
    <submittedName>
        <fullName evidence="12">DNA-(Apurinic or apyrimidinic site) lyase, DNA-formamidopyrimidine glycosylase</fullName>
        <ecNumber evidence="12">3.2.2.23</ecNumber>
        <ecNumber evidence="12">4.2.99.18</ecNumber>
    </submittedName>
    <submittedName>
        <fullName evidence="13">Putative formamidopyrimidine-DNA glycosylase</fullName>
    </submittedName>
</protein>
<dbReference type="Pfam" id="PF06831">
    <property type="entry name" value="H2TH"/>
    <property type="match status" value="1"/>
</dbReference>
<name>A0A251VD23_HELAN</name>
<dbReference type="InterPro" id="IPR010979">
    <property type="entry name" value="Ribosomal_uS13-like_H2TH"/>
</dbReference>
<dbReference type="GO" id="GO:0019104">
    <property type="term" value="F:DNA N-glycosylase activity"/>
    <property type="evidence" value="ECO:0000318"/>
    <property type="project" value="GO_Central"/>
</dbReference>
<organism evidence="13 14">
    <name type="scientific">Helianthus annuus</name>
    <name type="common">Common sunflower</name>
    <dbReference type="NCBI Taxonomy" id="4232"/>
    <lineage>
        <taxon>Eukaryota</taxon>
        <taxon>Viridiplantae</taxon>
        <taxon>Streptophyta</taxon>
        <taxon>Embryophyta</taxon>
        <taxon>Tracheophyta</taxon>
        <taxon>Spermatophyta</taxon>
        <taxon>Magnoliopsida</taxon>
        <taxon>eudicotyledons</taxon>
        <taxon>Gunneridae</taxon>
        <taxon>Pentapetalae</taxon>
        <taxon>asterids</taxon>
        <taxon>campanulids</taxon>
        <taxon>Asterales</taxon>
        <taxon>Asteraceae</taxon>
        <taxon>Asteroideae</taxon>
        <taxon>Heliantheae alliance</taxon>
        <taxon>Heliantheae</taxon>
        <taxon>Helianthus</taxon>
    </lineage>
</organism>
<dbReference type="EMBL" id="MNCJ02000317">
    <property type="protein sequence ID" value="KAF5817026.1"/>
    <property type="molecule type" value="Genomic_DNA"/>
</dbReference>
<evidence type="ECO:0000256" key="7">
    <source>
        <dbReference type="ARBA" id="ARBA00023239"/>
    </source>
</evidence>
<accession>A0A251VD23</accession>
<dbReference type="AlphaFoldDB" id="A0A251VD23"/>
<dbReference type="SMART" id="SM01232">
    <property type="entry name" value="H2TH"/>
    <property type="match status" value="1"/>
</dbReference>
<evidence type="ECO:0000313" key="12">
    <source>
        <dbReference type="EMBL" id="KAF5817026.1"/>
    </source>
</evidence>
<dbReference type="STRING" id="4232.A0A251VD23"/>
<sequence length="509" mass="57797">MADDLRIFLPLLLPDTSDSSSSDSSLDFFKDLIEQAKAAELLEEFEHSNEQSRRVRINRNNDLLKREREPELPEVEASRRAIAENCIGKKIIRSVVADDDDAYVIDGVSRSDFEASLTGKTIVGAHRKGKIMWIELDSPPFPLFQFGSAGAIYIKGIDGKKYKRSAVRDTDEWPFECSKLFIELDDGLELSFIDKRRSAKVRLLENPATVAPISELGPDAFLEPMTQDELFEALSKKKVAIKTLLLDQSFISGIGDWIADEVLYQAKIHPLQAAASIPKEVCAALHMSLKEVIEHSVEVDAVSSHFPVDWLIHYRWCKKPGKINGMAIEFINVGGRTTAYVPELQKLSGDQAVKVAVKPVHLLGEESFGPSQKRKSSDSGIYRADTPNVEVSSGFVIPDINEDPSPRRQKRREKKDKGPSSRNEYPRDITGRFEEYMAMKKELMDIKRIREEKYLTLADEQREALRQIMYDNDFETFNRPTDNVHPSMLEITLARKREIAKKYGWPCNF</sequence>
<dbReference type="PROSITE" id="PS51068">
    <property type="entry name" value="FPG_CAT"/>
    <property type="match status" value="1"/>
</dbReference>
<dbReference type="SUPFAM" id="SSF81624">
    <property type="entry name" value="N-terminal domain of MutM-like DNA repair proteins"/>
    <property type="match status" value="1"/>
</dbReference>
<evidence type="ECO:0000256" key="6">
    <source>
        <dbReference type="ARBA" id="ARBA00023204"/>
    </source>
</evidence>
<keyword evidence="7 12" id="KW-0456">Lyase</keyword>
<dbReference type="PANTHER" id="PTHR22993">
    <property type="entry name" value="FORMAMIDOPYRIMIDINE-DNA GLYCOSYLASE"/>
    <property type="match status" value="1"/>
</dbReference>
<evidence type="ECO:0000256" key="9">
    <source>
        <dbReference type="ARBA" id="ARBA00023295"/>
    </source>
</evidence>
<dbReference type="EMBL" id="CM007891">
    <property type="protein sequence ID" value="OTG33324.1"/>
    <property type="molecule type" value="Genomic_DNA"/>
</dbReference>
<dbReference type="Gramene" id="mRNA:HanXRQr2_Chr02g0048291">
    <property type="protein sequence ID" value="mRNA:HanXRQr2_Chr02g0048291"/>
    <property type="gene ID" value="HanXRQr2_Chr02g0048291"/>
</dbReference>
<dbReference type="Gene3D" id="3.20.190.10">
    <property type="entry name" value="MutM-like, N-terminal"/>
    <property type="match status" value="1"/>
</dbReference>
<comment type="similarity">
    <text evidence="2">Belongs to the FPG family.</text>
</comment>
<evidence type="ECO:0000256" key="10">
    <source>
        <dbReference type="SAM" id="MobiDB-lite"/>
    </source>
</evidence>
<dbReference type="GO" id="GO:0140078">
    <property type="term" value="F:class I DNA-(apurinic or apyrimidinic site) endonuclease activity"/>
    <property type="evidence" value="ECO:0007669"/>
    <property type="project" value="UniProtKB-EC"/>
</dbReference>
<reference evidence="12 14" key="1">
    <citation type="journal article" date="2017" name="Nature">
        <title>The sunflower genome provides insights into oil metabolism, flowering and Asterid evolution.</title>
        <authorList>
            <person name="Badouin H."/>
            <person name="Gouzy J."/>
            <person name="Grassa C.J."/>
            <person name="Murat F."/>
            <person name="Staton S.E."/>
            <person name="Cottret L."/>
            <person name="Lelandais-Briere C."/>
            <person name="Owens G.L."/>
            <person name="Carrere S."/>
            <person name="Mayjonade B."/>
            <person name="Legrand L."/>
            <person name="Gill N."/>
            <person name="Kane N.C."/>
            <person name="Bowers J.E."/>
            <person name="Hubner S."/>
            <person name="Bellec A."/>
            <person name="Berard A."/>
            <person name="Berges H."/>
            <person name="Blanchet N."/>
            <person name="Boniface M.C."/>
            <person name="Brunel D."/>
            <person name="Catrice O."/>
            <person name="Chaidir N."/>
            <person name="Claudel C."/>
            <person name="Donnadieu C."/>
            <person name="Faraut T."/>
            <person name="Fievet G."/>
            <person name="Helmstetter N."/>
            <person name="King M."/>
            <person name="Knapp S.J."/>
            <person name="Lai Z."/>
            <person name="Le Paslier M.C."/>
            <person name="Lippi Y."/>
            <person name="Lorenzon L."/>
            <person name="Mandel J.R."/>
            <person name="Marage G."/>
            <person name="Marchand G."/>
            <person name="Marquand E."/>
            <person name="Bret-Mestries E."/>
            <person name="Morien E."/>
            <person name="Nambeesan S."/>
            <person name="Nguyen T."/>
            <person name="Pegot-Espagnet P."/>
            <person name="Pouilly N."/>
            <person name="Raftis F."/>
            <person name="Sallet E."/>
            <person name="Schiex T."/>
            <person name="Thomas J."/>
            <person name="Vandecasteele C."/>
            <person name="Vares D."/>
            <person name="Vear F."/>
            <person name="Vautrin S."/>
            <person name="Crespi M."/>
            <person name="Mangin B."/>
            <person name="Burke J.M."/>
            <person name="Salse J."/>
            <person name="Munos S."/>
            <person name="Vincourt P."/>
            <person name="Rieseberg L.H."/>
            <person name="Langlade N.B."/>
        </authorList>
    </citation>
    <scope>NUCLEOTIDE SEQUENCE [LARGE SCALE GENOMIC DNA]</scope>
    <source>
        <strain evidence="14">cv. SF193</strain>
        <tissue evidence="12">Leaves</tissue>
    </source>
</reference>
<evidence type="ECO:0000256" key="5">
    <source>
        <dbReference type="ARBA" id="ARBA00023125"/>
    </source>
</evidence>
<evidence type="ECO:0000256" key="1">
    <source>
        <dbReference type="ARBA" id="ARBA00001668"/>
    </source>
</evidence>
<evidence type="ECO:0000313" key="14">
    <source>
        <dbReference type="Proteomes" id="UP000215914"/>
    </source>
</evidence>
<comment type="catalytic activity">
    <reaction evidence="1">
        <text>Hydrolysis of DNA containing ring-opened 7-methylguanine residues, releasing 2,6-diamino-4-hydroxy-5-(N-methyl)formamidopyrimidine.</text>
        <dbReference type="EC" id="3.2.2.23"/>
    </reaction>
</comment>
<dbReference type="SMART" id="SM00898">
    <property type="entry name" value="Fapy_DNA_glyco"/>
    <property type="match status" value="1"/>
</dbReference>
<dbReference type="Pfam" id="PF21218">
    <property type="entry name" value="Fpg-like_C"/>
    <property type="match status" value="1"/>
</dbReference>
<keyword evidence="8" id="KW-0511">Multifunctional enzyme</keyword>
<dbReference type="GO" id="GO:0008270">
    <property type="term" value="F:zinc ion binding"/>
    <property type="evidence" value="ECO:0007669"/>
    <property type="project" value="InterPro"/>
</dbReference>
<keyword evidence="6" id="KW-0234">DNA repair</keyword>
<dbReference type="InterPro" id="IPR035937">
    <property type="entry name" value="FPG_N"/>
</dbReference>
<feature type="compositionally biased region" description="Basic and acidic residues" evidence="10">
    <location>
        <begin position="415"/>
        <end position="428"/>
    </location>
</feature>
<evidence type="ECO:0000256" key="4">
    <source>
        <dbReference type="ARBA" id="ARBA00022801"/>
    </source>
</evidence>